<feature type="transmembrane region" description="Helical" evidence="13">
    <location>
        <begin position="396"/>
        <end position="415"/>
    </location>
</feature>
<dbReference type="Gene3D" id="2.70.70.10">
    <property type="entry name" value="Glucose Permease (Domain IIA)"/>
    <property type="match status" value="1"/>
</dbReference>
<dbReference type="SUPFAM" id="SSF51261">
    <property type="entry name" value="Duplicated hybrid motif"/>
    <property type="match status" value="1"/>
</dbReference>
<organism evidence="17 18">
    <name type="scientific">Lactobacillus kullabergensis</name>
    <dbReference type="NCBI Taxonomy" id="1218493"/>
    <lineage>
        <taxon>Bacteria</taxon>
        <taxon>Bacillati</taxon>
        <taxon>Bacillota</taxon>
        <taxon>Bacilli</taxon>
        <taxon>Lactobacillales</taxon>
        <taxon>Lactobacillaceae</taxon>
        <taxon>Lactobacillus</taxon>
    </lineage>
</organism>
<evidence type="ECO:0000256" key="2">
    <source>
        <dbReference type="ARBA" id="ARBA00022448"/>
    </source>
</evidence>
<dbReference type="SUPFAM" id="SSF55604">
    <property type="entry name" value="Glucose permease domain IIB"/>
    <property type="match status" value="1"/>
</dbReference>
<feature type="transmembrane region" description="Helical" evidence="13">
    <location>
        <begin position="363"/>
        <end position="384"/>
    </location>
</feature>
<feature type="transmembrane region" description="Helical" evidence="13">
    <location>
        <begin position="336"/>
        <end position="356"/>
    </location>
</feature>
<keyword evidence="5" id="KW-0808">Transferase</keyword>
<dbReference type="Pfam" id="PF02378">
    <property type="entry name" value="PTS_EIIC"/>
    <property type="match status" value="1"/>
</dbReference>
<evidence type="ECO:0000256" key="4">
    <source>
        <dbReference type="ARBA" id="ARBA00022597"/>
    </source>
</evidence>
<feature type="transmembrane region" description="Helical" evidence="13">
    <location>
        <begin position="169"/>
        <end position="194"/>
    </location>
</feature>
<dbReference type="Gene3D" id="3.30.1360.60">
    <property type="entry name" value="Glucose permease domain IIB"/>
    <property type="match status" value="1"/>
</dbReference>
<evidence type="ECO:0000256" key="7">
    <source>
        <dbReference type="ARBA" id="ARBA00022692"/>
    </source>
</evidence>
<dbReference type="PROSITE" id="PS51103">
    <property type="entry name" value="PTS_EIIC_TYPE_1"/>
    <property type="match status" value="1"/>
</dbReference>
<feature type="domain" description="PTS EIIC type-1" evidence="16">
    <location>
        <begin position="3"/>
        <end position="427"/>
    </location>
</feature>
<dbReference type="InterPro" id="IPR036878">
    <property type="entry name" value="Glu_permease_IIB"/>
</dbReference>
<accession>A0ABN5LEQ7</accession>
<dbReference type="Pfam" id="PF00367">
    <property type="entry name" value="PTS_EIIB"/>
    <property type="match status" value="1"/>
</dbReference>
<keyword evidence="2" id="KW-0813">Transport</keyword>
<keyword evidence="3" id="KW-1003">Cell membrane</keyword>
<feature type="transmembrane region" description="Helical" evidence="13">
    <location>
        <begin position="200"/>
        <end position="226"/>
    </location>
</feature>
<dbReference type="CDD" id="cd00212">
    <property type="entry name" value="PTS_IIB_glc"/>
    <property type="match status" value="1"/>
</dbReference>
<dbReference type="InterPro" id="IPR018113">
    <property type="entry name" value="PTrfase_EIIB_Cys"/>
</dbReference>
<evidence type="ECO:0000313" key="18">
    <source>
        <dbReference type="Proteomes" id="UP000246036"/>
    </source>
</evidence>
<dbReference type="InterPro" id="IPR001127">
    <property type="entry name" value="PTS_EIIA_1_perm"/>
</dbReference>
<keyword evidence="18" id="KW-1185">Reference proteome</keyword>
<dbReference type="RefSeq" id="WP_109586831.1">
    <property type="nucleotide sequence ID" value="NZ_CP029477.1"/>
</dbReference>
<dbReference type="InterPro" id="IPR003352">
    <property type="entry name" value="PTS_EIIC"/>
</dbReference>
<evidence type="ECO:0000259" key="16">
    <source>
        <dbReference type="PROSITE" id="PS51103"/>
    </source>
</evidence>
<dbReference type="PANTHER" id="PTHR30009:SF24">
    <property type="entry name" value="PTS SYSTEM, IIBC COMPONENT"/>
    <property type="match status" value="1"/>
</dbReference>
<keyword evidence="4 17" id="KW-0762">Sugar transport</keyword>
<evidence type="ECO:0000313" key="17">
    <source>
        <dbReference type="EMBL" id="AWM76038.1"/>
    </source>
</evidence>
<dbReference type="Proteomes" id="UP000246036">
    <property type="component" value="Chromosome"/>
</dbReference>
<feature type="transmembrane region" description="Helical" evidence="13">
    <location>
        <begin position="280"/>
        <end position="302"/>
    </location>
</feature>
<proteinExistence type="predicted"/>
<dbReference type="EMBL" id="CP029477">
    <property type="protein sequence ID" value="AWM76038.1"/>
    <property type="molecule type" value="Genomic_DNA"/>
</dbReference>
<evidence type="ECO:0000256" key="8">
    <source>
        <dbReference type="ARBA" id="ARBA00022777"/>
    </source>
</evidence>
<keyword evidence="7 13" id="KW-0812">Transmembrane</keyword>
<keyword evidence="6" id="KW-0598">Phosphotransferase system</keyword>
<comment type="subcellular location">
    <subcellularLocation>
        <location evidence="1">Cell membrane</location>
        <topology evidence="1">Multi-pass membrane protein</topology>
    </subcellularLocation>
</comment>
<keyword evidence="10 13" id="KW-0472">Membrane</keyword>
<dbReference type="InterPro" id="IPR050429">
    <property type="entry name" value="PTS_Glucose_EIICBA"/>
</dbReference>
<evidence type="ECO:0000256" key="13">
    <source>
        <dbReference type="SAM" id="Phobius"/>
    </source>
</evidence>
<dbReference type="InterPro" id="IPR013013">
    <property type="entry name" value="PTS_EIIC_1"/>
</dbReference>
<name>A0ABN5LEQ7_9LACO</name>
<evidence type="ECO:0000256" key="5">
    <source>
        <dbReference type="ARBA" id="ARBA00022679"/>
    </source>
</evidence>
<protein>
    <submittedName>
        <fullName evidence="17">PTS glucose transporter subunit IIABC</fullName>
    </submittedName>
</protein>
<dbReference type="PROSITE" id="PS51098">
    <property type="entry name" value="PTS_EIIB_TYPE_1"/>
    <property type="match status" value="1"/>
</dbReference>
<feature type="domain" description="PTS EIIA type-1" evidence="14">
    <location>
        <begin position="583"/>
        <end position="687"/>
    </location>
</feature>
<evidence type="ECO:0000256" key="9">
    <source>
        <dbReference type="ARBA" id="ARBA00022989"/>
    </source>
</evidence>
<evidence type="ECO:0000259" key="15">
    <source>
        <dbReference type="PROSITE" id="PS51098"/>
    </source>
</evidence>
<dbReference type="PANTHER" id="PTHR30009">
    <property type="entry name" value="CYTOCHROME C-TYPE SYNTHESIS PROTEIN AND PTS TRANSMEMBRANE COMPONENT"/>
    <property type="match status" value="1"/>
</dbReference>
<keyword evidence="9 13" id="KW-1133">Transmembrane helix</keyword>
<sequence>MKGKIYAKAQQVGKTFMLPISLLPIAGLFLGLGASFTGPTFIKLYHLESILSPGMPLNRFLSILNDCGSVVFDNLGLLFAVSIALGMAKSEKGVAALSAVVGYFLMYASLTSSIKNLRNLNQLKQVNGLITNVLGFNNTMNLGVFGGIIIGLIVVWLHNKYYNIKLPDVISFFGGTHFPPIAAAVSGVILGILLSYIWPYFAAGISALGFFIAKSGVVGSFLYGLIYRMLIPFGLHHIFYLPFWQTAVGGTAVVAGHTVQGAQNIVFAQLAAGGKISYEAARFFSFQFPEMIFGLPAAALAMYSVARKDKRSEIKGLLVSSAVTSILTGITEPLEFTILFASPFLYFGVHCVLFAFSAVFVTLLKVGVGFTFSGGLIDFILYGVLPGNARTNWVPIIFLGIAYFVVYYFLFRFVITKFDLNTPGRKDDTTLKTKKDYVDNKKFTALTKDEQVAYEIVAALGGTDNLVNVDNCATRLRVTVKDGNLVDKETLTSTGAAGTVVNGASVQVIYGTTVGNIKTNVMDLINSGKAPKTVANSVKPANSSKLDSEDKKVQKSVETGPSQKIALFAPADGQLESLQTLNDGVFSKEMVGKGFAILPENDNIYAPVNGTITTIFPTKHAIGIKDENGIEYLLHMGLDTVELKGKGFKILCSEKEQVHQGDKLAEMHITEIKSAGKATDVIFVATLSDRLLDVKIADNDRVTANDQVAELLVKK</sequence>
<feature type="transmembrane region" description="Helical" evidence="13">
    <location>
        <begin position="134"/>
        <end position="157"/>
    </location>
</feature>
<evidence type="ECO:0000259" key="14">
    <source>
        <dbReference type="PROSITE" id="PS51093"/>
    </source>
</evidence>
<evidence type="ECO:0000256" key="1">
    <source>
        <dbReference type="ARBA" id="ARBA00004651"/>
    </source>
</evidence>
<dbReference type="InterPro" id="IPR011055">
    <property type="entry name" value="Dup_hybrid_motif"/>
</dbReference>
<feature type="compositionally biased region" description="Basic and acidic residues" evidence="12">
    <location>
        <begin position="546"/>
        <end position="555"/>
    </location>
</feature>
<evidence type="ECO:0000256" key="6">
    <source>
        <dbReference type="ARBA" id="ARBA00022683"/>
    </source>
</evidence>
<evidence type="ECO:0000256" key="12">
    <source>
        <dbReference type="SAM" id="MobiDB-lite"/>
    </source>
</evidence>
<feature type="region of interest" description="Disordered" evidence="12">
    <location>
        <begin position="532"/>
        <end position="555"/>
    </location>
</feature>
<feature type="transmembrane region" description="Helical" evidence="13">
    <location>
        <begin position="20"/>
        <end position="42"/>
    </location>
</feature>
<dbReference type="PROSITE" id="PS01035">
    <property type="entry name" value="PTS_EIIB_TYPE_1_CYS"/>
    <property type="match status" value="1"/>
</dbReference>
<feature type="active site" description="Phosphocysteine intermediate; for EIIB activity" evidence="11">
    <location>
        <position position="472"/>
    </location>
</feature>
<evidence type="ECO:0000256" key="10">
    <source>
        <dbReference type="ARBA" id="ARBA00023136"/>
    </source>
</evidence>
<dbReference type="NCBIfam" id="TIGR00830">
    <property type="entry name" value="PTBA"/>
    <property type="match status" value="1"/>
</dbReference>
<feature type="domain" description="PTS EIIB type-1" evidence="15">
    <location>
        <begin position="450"/>
        <end position="531"/>
    </location>
</feature>
<keyword evidence="8" id="KW-0418">Kinase</keyword>
<feature type="compositionally biased region" description="Polar residues" evidence="12">
    <location>
        <begin position="534"/>
        <end position="545"/>
    </location>
</feature>
<dbReference type="InterPro" id="IPR001996">
    <property type="entry name" value="PTS_IIB_1"/>
</dbReference>
<dbReference type="Pfam" id="PF00358">
    <property type="entry name" value="PTS_EIIA_1"/>
    <property type="match status" value="1"/>
</dbReference>
<evidence type="ECO:0000256" key="3">
    <source>
        <dbReference type="ARBA" id="ARBA00022475"/>
    </source>
</evidence>
<reference evidence="17 18" key="1">
    <citation type="submission" date="2018-05" db="EMBL/GenBank/DDBJ databases">
        <title>Reference genomes for bee gut microbiota database.</title>
        <authorList>
            <person name="Ellegaard K.M."/>
        </authorList>
    </citation>
    <scope>NUCLEOTIDE SEQUENCE [LARGE SCALE GENOMIC DNA]</scope>
    <source>
        <strain evidence="17 18">ESL0186</strain>
    </source>
</reference>
<feature type="transmembrane region" description="Helical" evidence="13">
    <location>
        <begin position="94"/>
        <end position="114"/>
    </location>
</feature>
<evidence type="ECO:0000256" key="11">
    <source>
        <dbReference type="PROSITE-ProRule" id="PRU00421"/>
    </source>
</evidence>
<gene>
    <name evidence="17" type="ORF">DKL58_08625</name>
</gene>
<dbReference type="PROSITE" id="PS51093">
    <property type="entry name" value="PTS_EIIA_TYPE_1"/>
    <property type="match status" value="1"/>
</dbReference>
<dbReference type="NCBIfam" id="TIGR00826">
    <property type="entry name" value="EIIB_glc"/>
    <property type="match status" value="1"/>
</dbReference>